<dbReference type="Proteomes" id="UP000465810">
    <property type="component" value="Unassembled WGS sequence"/>
</dbReference>
<dbReference type="RefSeq" id="WP_160984976.1">
    <property type="nucleotide sequence ID" value="NZ_WVTD01000003.1"/>
</dbReference>
<proteinExistence type="predicted"/>
<dbReference type="EMBL" id="WVTD01000003">
    <property type="protein sequence ID" value="MYL97237.1"/>
    <property type="molecule type" value="Genomic_DNA"/>
</dbReference>
<dbReference type="InterPro" id="IPR009061">
    <property type="entry name" value="DNA-bd_dom_put_sf"/>
</dbReference>
<sequence length="59" mass="6491">MLNADLIAGASAAASYAGLTPRAIYHLVERGHLPVIRKGKRLYFRKSELEAAFRSENCS</sequence>
<protein>
    <submittedName>
        <fullName evidence="2">Helix-turn-helix domain-containing protein</fullName>
    </submittedName>
</protein>
<evidence type="ECO:0000313" key="2">
    <source>
        <dbReference type="EMBL" id="MYL97237.1"/>
    </source>
</evidence>
<gene>
    <name evidence="2" type="ORF">GR702_05555</name>
</gene>
<feature type="domain" description="Helix-turn-helix" evidence="1">
    <location>
        <begin position="13"/>
        <end position="55"/>
    </location>
</feature>
<reference evidence="2 3" key="1">
    <citation type="submission" date="2019-12" db="EMBL/GenBank/DDBJ databases">
        <authorList>
            <person name="Feng G."/>
            <person name="Zhu H."/>
        </authorList>
    </citation>
    <scope>NUCLEOTIDE SEQUENCE [LARGE SCALE GENOMIC DNA]</scope>
    <source>
        <strain evidence="2 3">FGD1</strain>
    </source>
</reference>
<organism evidence="2 3">
    <name type="scientific">Novosphingobium silvae</name>
    <dbReference type="NCBI Taxonomy" id="2692619"/>
    <lineage>
        <taxon>Bacteria</taxon>
        <taxon>Pseudomonadati</taxon>
        <taxon>Pseudomonadota</taxon>
        <taxon>Alphaproteobacteria</taxon>
        <taxon>Sphingomonadales</taxon>
        <taxon>Sphingomonadaceae</taxon>
        <taxon>Novosphingobium</taxon>
    </lineage>
</organism>
<dbReference type="AlphaFoldDB" id="A0A7X4K6R1"/>
<name>A0A7X4K6R1_9SPHN</name>
<comment type="caution">
    <text evidence="2">The sequence shown here is derived from an EMBL/GenBank/DDBJ whole genome shotgun (WGS) entry which is preliminary data.</text>
</comment>
<dbReference type="Pfam" id="PF12728">
    <property type="entry name" value="HTH_17"/>
    <property type="match status" value="1"/>
</dbReference>
<evidence type="ECO:0000313" key="3">
    <source>
        <dbReference type="Proteomes" id="UP000465810"/>
    </source>
</evidence>
<evidence type="ECO:0000259" key="1">
    <source>
        <dbReference type="Pfam" id="PF12728"/>
    </source>
</evidence>
<keyword evidence="3" id="KW-1185">Reference proteome</keyword>
<accession>A0A7X4K6R1</accession>
<dbReference type="SUPFAM" id="SSF46955">
    <property type="entry name" value="Putative DNA-binding domain"/>
    <property type="match status" value="1"/>
</dbReference>
<dbReference type="InterPro" id="IPR041657">
    <property type="entry name" value="HTH_17"/>
</dbReference>